<dbReference type="AlphaFoldDB" id="A0A9R0K4V7"/>
<feature type="region of interest" description="Disordered" evidence="5">
    <location>
        <begin position="293"/>
        <end position="362"/>
    </location>
</feature>
<evidence type="ECO:0000256" key="1">
    <source>
        <dbReference type="ARBA" id="ARBA00004496"/>
    </source>
</evidence>
<reference evidence="7" key="2">
    <citation type="submission" date="2025-08" db="UniProtKB">
        <authorList>
            <consortium name="RefSeq"/>
        </authorList>
    </citation>
    <scope>IDENTIFICATION</scope>
    <source>
        <tissue evidence="7">Leaf</tissue>
    </source>
</reference>
<keyword evidence="6" id="KW-1185">Reference proteome</keyword>
<comment type="similarity">
    <text evidence="2">Belongs to the MLF family.</text>
</comment>
<dbReference type="GeneID" id="110797758"/>
<feature type="compositionally biased region" description="Polar residues" evidence="5">
    <location>
        <begin position="315"/>
        <end position="349"/>
    </location>
</feature>
<accession>A0A9R0K4V7</accession>
<dbReference type="OrthoDB" id="8707547at2759"/>
<evidence type="ECO:0000256" key="2">
    <source>
        <dbReference type="ARBA" id="ARBA00008332"/>
    </source>
</evidence>
<evidence type="ECO:0000313" key="7">
    <source>
        <dbReference type="RefSeq" id="XP_021858565.1"/>
    </source>
</evidence>
<dbReference type="Proteomes" id="UP000813463">
    <property type="component" value="Chromosome 6"/>
</dbReference>
<name>A0A9R0K4V7_SPIOL</name>
<dbReference type="InterPro" id="IPR019376">
    <property type="entry name" value="Myeloid_leukemia_factor"/>
</dbReference>
<comment type="subcellular location">
    <subcellularLocation>
        <location evidence="1">Cytoplasm</location>
    </subcellularLocation>
</comment>
<dbReference type="KEGG" id="soe:110797758"/>
<protein>
    <submittedName>
        <fullName evidence="7">Uncharacterized protein isoform X1</fullName>
    </submittedName>
</protein>
<sequence length="362" mass="39005">MEGRGGRNNLFDPFAGFSGFGGMGGHQSIFSSVFGGRDPFDDPFFTRPFGSPFGGMLETGLFGGNGNPFTGTHPGSELFGGNGNPFTGTHPGSGLFGGNGNPFAGAHPAGFVQQQESQPNKRRGPVIEELNSDDEHEEGGGSEEAKDYHPRKHSRLAREPYVEISDDETDDGRNKHIQYRNEFNNRMNNVQPPSQSQCYTFQSSTVSYGGNNGAYYTKSSTKRAGSDGVVFEEFKEADSTTGQANHRVSRGLHNKGHTLARKLNSDGKVDTRQMLHNLNEDELVGFENAWEGSAGRHLTGGRLSLDGGNSELGRSGQTSRQGWALPSTQHQGNNSGGNHAAHMQQQTGQRGADRGLHGRMKG</sequence>
<keyword evidence="3" id="KW-0963">Cytoplasm</keyword>
<evidence type="ECO:0000256" key="5">
    <source>
        <dbReference type="SAM" id="MobiDB-lite"/>
    </source>
</evidence>
<feature type="region of interest" description="Disordered" evidence="5">
    <location>
        <begin position="71"/>
        <end position="160"/>
    </location>
</feature>
<proteinExistence type="inferred from homology"/>
<organism evidence="6 7">
    <name type="scientific">Spinacia oleracea</name>
    <name type="common">Spinach</name>
    <dbReference type="NCBI Taxonomy" id="3562"/>
    <lineage>
        <taxon>Eukaryota</taxon>
        <taxon>Viridiplantae</taxon>
        <taxon>Streptophyta</taxon>
        <taxon>Embryophyta</taxon>
        <taxon>Tracheophyta</taxon>
        <taxon>Spermatophyta</taxon>
        <taxon>Magnoliopsida</taxon>
        <taxon>eudicotyledons</taxon>
        <taxon>Gunneridae</taxon>
        <taxon>Pentapetalae</taxon>
        <taxon>Caryophyllales</taxon>
        <taxon>Chenopodiaceae</taxon>
        <taxon>Chenopodioideae</taxon>
        <taxon>Anserineae</taxon>
        <taxon>Spinacia</taxon>
    </lineage>
</organism>
<keyword evidence="4" id="KW-0597">Phosphoprotein</keyword>
<dbReference type="GO" id="GO:0005737">
    <property type="term" value="C:cytoplasm"/>
    <property type="evidence" value="ECO:0007669"/>
    <property type="project" value="UniProtKB-SubCell"/>
</dbReference>
<evidence type="ECO:0000313" key="6">
    <source>
        <dbReference type="Proteomes" id="UP000813463"/>
    </source>
</evidence>
<gene>
    <name evidence="7" type="primary">LOC110797758</name>
</gene>
<dbReference type="Pfam" id="PF10248">
    <property type="entry name" value="Mlf1IP"/>
    <property type="match status" value="1"/>
</dbReference>
<feature type="compositionally biased region" description="Acidic residues" evidence="5">
    <location>
        <begin position="130"/>
        <end position="141"/>
    </location>
</feature>
<evidence type="ECO:0000256" key="4">
    <source>
        <dbReference type="ARBA" id="ARBA00022553"/>
    </source>
</evidence>
<evidence type="ECO:0000256" key="3">
    <source>
        <dbReference type="ARBA" id="ARBA00022490"/>
    </source>
</evidence>
<dbReference type="PANTHER" id="PTHR13105">
    <property type="entry name" value="MYELOID LEUKEMIA FACTOR"/>
    <property type="match status" value="1"/>
</dbReference>
<reference evidence="6" key="1">
    <citation type="journal article" date="2021" name="Nat. Commun.">
        <title>Genomic analyses provide insights into spinach domestication and the genetic basis of agronomic traits.</title>
        <authorList>
            <person name="Cai X."/>
            <person name="Sun X."/>
            <person name="Xu C."/>
            <person name="Sun H."/>
            <person name="Wang X."/>
            <person name="Ge C."/>
            <person name="Zhang Z."/>
            <person name="Wang Q."/>
            <person name="Fei Z."/>
            <person name="Jiao C."/>
            <person name="Wang Q."/>
        </authorList>
    </citation>
    <scope>NUCLEOTIDE SEQUENCE [LARGE SCALE GENOMIC DNA]</scope>
    <source>
        <strain evidence="6">cv. Varoflay</strain>
    </source>
</reference>
<dbReference type="RefSeq" id="XP_021858565.1">
    <property type="nucleotide sequence ID" value="XM_022002873.2"/>
</dbReference>